<reference evidence="1 2" key="1">
    <citation type="journal article" date="2015" name="Nature">
        <title>rRNA introns, odd ribosomes, and small enigmatic genomes across a large radiation of phyla.</title>
        <authorList>
            <person name="Brown C.T."/>
            <person name="Hug L.A."/>
            <person name="Thomas B.C."/>
            <person name="Sharon I."/>
            <person name="Castelle C.J."/>
            <person name="Singh A."/>
            <person name="Wilkins M.J."/>
            <person name="Williams K.H."/>
            <person name="Banfield J.F."/>
        </authorList>
    </citation>
    <scope>NUCLEOTIDE SEQUENCE [LARGE SCALE GENOMIC DNA]</scope>
</reference>
<dbReference type="AlphaFoldDB" id="A0A0G0VP91"/>
<accession>A0A0G0VP91</accession>
<name>A0A0G0VP91_UNCKA</name>
<evidence type="ECO:0000313" key="1">
    <source>
        <dbReference type="EMBL" id="KKS02770.1"/>
    </source>
</evidence>
<proteinExistence type="predicted"/>
<dbReference type="Proteomes" id="UP000033947">
    <property type="component" value="Unassembled WGS sequence"/>
</dbReference>
<organism evidence="1 2">
    <name type="scientific">candidate division WWE3 bacterium GW2011_GWC2_41_23</name>
    <dbReference type="NCBI Taxonomy" id="1619123"/>
    <lineage>
        <taxon>Bacteria</taxon>
        <taxon>Katanobacteria</taxon>
    </lineage>
</organism>
<comment type="caution">
    <text evidence="1">The sequence shown here is derived from an EMBL/GenBank/DDBJ whole genome shotgun (WGS) entry which is preliminary data.</text>
</comment>
<keyword evidence="1" id="KW-0808">Transferase</keyword>
<dbReference type="EMBL" id="LCBB01000011">
    <property type="protein sequence ID" value="KKS02770.1"/>
    <property type="molecule type" value="Genomic_DNA"/>
</dbReference>
<protein>
    <submittedName>
        <fullName evidence="1">Isocyclomaltooligosaccharide glucanotransferase</fullName>
    </submittedName>
</protein>
<gene>
    <name evidence="1" type="ORF">UU55_C0011G0009</name>
</gene>
<dbReference type="GO" id="GO:0016740">
    <property type="term" value="F:transferase activity"/>
    <property type="evidence" value="ECO:0007669"/>
    <property type="project" value="UniProtKB-KW"/>
</dbReference>
<sequence>MKTKIVVFIVVLFVLVATVGVVLAESYGESSCDHYIWVEYPGSLGESASWHTTDKAVLTTRLSSYSLVEKAFIIGHGDYTLAGVPASNTWGCYYTGGYYPPQSRVDEIVSSLSPAECVFVSEEGTITVNVPVNGSCVLPEPPSPTATPTVLPTEAVTVTVSPSPPATQTQTPTLELPPTATAIPVPSVLQGGVNTVEKWNGAGNGSNLSIVTGYAYDIVAVAYTEPGTPLNLRIGVDKENDPSIQKGTGTFSWNLAGYWNLVVTSDSSGVVEVVVHVSSVFWSPGKTHIVAAGYGDQTPESWTATVSNGMYQVFLPLVTR</sequence>
<evidence type="ECO:0000313" key="2">
    <source>
        <dbReference type="Proteomes" id="UP000033947"/>
    </source>
</evidence>